<dbReference type="Gene3D" id="3.40.50.10440">
    <property type="entry name" value="Dihydroxyacetone kinase, domain 1"/>
    <property type="match status" value="1"/>
</dbReference>
<dbReference type="Gene3D" id="1.25.40.340">
    <property type="match status" value="1"/>
</dbReference>
<comment type="function">
    <text evidence="1">Catalyzes both the phosphorylation of dihydroxyacetone and of glyceraldehyde.</text>
</comment>
<organism evidence="15 16">
    <name type="scientific">Galerina marginata (strain CBS 339.88)</name>
    <dbReference type="NCBI Taxonomy" id="685588"/>
    <lineage>
        <taxon>Eukaryota</taxon>
        <taxon>Fungi</taxon>
        <taxon>Dikarya</taxon>
        <taxon>Basidiomycota</taxon>
        <taxon>Agaricomycotina</taxon>
        <taxon>Agaricomycetes</taxon>
        <taxon>Agaricomycetidae</taxon>
        <taxon>Agaricales</taxon>
        <taxon>Agaricineae</taxon>
        <taxon>Strophariaceae</taxon>
        <taxon>Galerina</taxon>
    </lineage>
</organism>
<evidence type="ECO:0000313" key="15">
    <source>
        <dbReference type="EMBL" id="KDR72886.1"/>
    </source>
</evidence>
<comment type="catalytic activity">
    <reaction evidence="9">
        <text>D-glyceraldehyde + ATP = D-glyceraldehyde 3-phosphate + ADP + H(+)</text>
        <dbReference type="Rhea" id="RHEA:13941"/>
        <dbReference type="ChEBI" id="CHEBI:15378"/>
        <dbReference type="ChEBI" id="CHEBI:17378"/>
        <dbReference type="ChEBI" id="CHEBI:30616"/>
        <dbReference type="ChEBI" id="CHEBI:59776"/>
        <dbReference type="ChEBI" id="CHEBI:456216"/>
        <dbReference type="EC" id="2.7.1.28"/>
    </reaction>
</comment>
<dbReference type="GO" id="GO:0004371">
    <property type="term" value="F:glycerone kinase activity"/>
    <property type="evidence" value="ECO:0007669"/>
    <property type="project" value="UniProtKB-EC"/>
</dbReference>
<dbReference type="GO" id="GO:0019588">
    <property type="term" value="P:anaerobic glycerol catabolic process"/>
    <property type="evidence" value="ECO:0007669"/>
    <property type="project" value="UniProtKB-UniPathway"/>
</dbReference>
<dbReference type="PANTHER" id="PTHR28629">
    <property type="entry name" value="TRIOKINASE/FMN CYCLASE"/>
    <property type="match status" value="1"/>
</dbReference>
<keyword evidence="7" id="KW-0319">Glycerol metabolism</keyword>
<dbReference type="InterPro" id="IPR050861">
    <property type="entry name" value="Dihydroxyacetone_Kinase"/>
</dbReference>
<dbReference type="PANTHER" id="PTHR28629:SF4">
    <property type="entry name" value="TRIOKINASE_FMN CYCLASE"/>
    <property type="match status" value="1"/>
</dbReference>
<dbReference type="STRING" id="685588.A0A067SPR3"/>
<evidence type="ECO:0000313" key="16">
    <source>
        <dbReference type="Proteomes" id="UP000027222"/>
    </source>
</evidence>
<proteinExistence type="inferred from homology"/>
<evidence type="ECO:0000256" key="6">
    <source>
        <dbReference type="ARBA" id="ARBA00022777"/>
    </source>
</evidence>
<feature type="domain" description="DhaL" evidence="13">
    <location>
        <begin position="391"/>
        <end position="589"/>
    </location>
</feature>
<evidence type="ECO:0008006" key="17">
    <source>
        <dbReference type="Google" id="ProtNLM"/>
    </source>
</evidence>
<dbReference type="Pfam" id="PF02734">
    <property type="entry name" value="Dak2"/>
    <property type="match status" value="1"/>
</dbReference>
<dbReference type="PROSITE" id="PS51481">
    <property type="entry name" value="DHAK"/>
    <property type="match status" value="1"/>
</dbReference>
<dbReference type="AlphaFoldDB" id="A0A067SPR3"/>
<dbReference type="UniPathway" id="UPA00617">
    <property type="reaction ID" value="UER00669"/>
</dbReference>
<feature type="domain" description="DhaK" evidence="14">
    <location>
        <begin position="9"/>
        <end position="347"/>
    </location>
</feature>
<feature type="binding site" evidence="12">
    <location>
        <begin position="54"/>
        <end position="57"/>
    </location>
    <ligand>
        <name>substrate</name>
    </ligand>
</feature>
<evidence type="ECO:0000259" key="14">
    <source>
        <dbReference type="PROSITE" id="PS51481"/>
    </source>
</evidence>
<evidence type="ECO:0000256" key="8">
    <source>
        <dbReference type="ARBA" id="ARBA00022840"/>
    </source>
</evidence>
<dbReference type="Gene3D" id="3.30.1180.20">
    <property type="entry name" value="Dihydroxyacetone kinase, domain 2"/>
    <property type="match status" value="1"/>
</dbReference>
<keyword evidence="4" id="KW-0808">Transferase</keyword>
<dbReference type="SUPFAM" id="SSF82549">
    <property type="entry name" value="DAK1/DegV-like"/>
    <property type="match status" value="1"/>
</dbReference>
<dbReference type="GO" id="GO:0005829">
    <property type="term" value="C:cytosol"/>
    <property type="evidence" value="ECO:0007669"/>
    <property type="project" value="TreeGrafter"/>
</dbReference>
<evidence type="ECO:0000256" key="12">
    <source>
        <dbReference type="PIRSR" id="PIRSR612734-2"/>
    </source>
</evidence>
<dbReference type="FunFam" id="1.25.40.340:FF:000002">
    <property type="entry name" value="Dihydroxyacetone kinase, L subunit"/>
    <property type="match status" value="1"/>
</dbReference>
<dbReference type="PROSITE" id="PS51480">
    <property type="entry name" value="DHAL"/>
    <property type="match status" value="1"/>
</dbReference>
<evidence type="ECO:0000259" key="13">
    <source>
        <dbReference type="PROSITE" id="PS51480"/>
    </source>
</evidence>
<dbReference type="NCBIfam" id="TIGR02361">
    <property type="entry name" value="dak_ATP"/>
    <property type="match status" value="1"/>
</dbReference>
<evidence type="ECO:0000256" key="7">
    <source>
        <dbReference type="ARBA" id="ARBA00022798"/>
    </source>
</evidence>
<keyword evidence="16" id="KW-1185">Reference proteome</keyword>
<name>A0A067SPR3_GALM3</name>
<keyword evidence="6" id="KW-0418">Kinase</keyword>
<evidence type="ECO:0000256" key="10">
    <source>
        <dbReference type="ARBA" id="ARBA00048898"/>
    </source>
</evidence>
<dbReference type="FunFam" id="3.30.1180.20:FF:000001">
    <property type="entry name" value="Dihydroxyacetone kinase 1"/>
    <property type="match status" value="1"/>
</dbReference>
<dbReference type="InterPro" id="IPR004007">
    <property type="entry name" value="DhaL_dom"/>
</dbReference>
<protein>
    <recommendedName>
        <fullName evidence="17">Dihydroxyacetone kinase</fullName>
    </recommendedName>
</protein>
<feature type="active site" description="Tele-hemiaminal-histidine intermediate" evidence="11">
    <location>
        <position position="220"/>
    </location>
</feature>
<reference evidence="16" key="1">
    <citation type="journal article" date="2014" name="Proc. Natl. Acad. Sci. U.S.A.">
        <title>Extensive sampling of basidiomycete genomes demonstrates inadequacy of the white-rot/brown-rot paradigm for wood decay fungi.</title>
        <authorList>
            <person name="Riley R."/>
            <person name="Salamov A.A."/>
            <person name="Brown D.W."/>
            <person name="Nagy L.G."/>
            <person name="Floudas D."/>
            <person name="Held B.W."/>
            <person name="Levasseur A."/>
            <person name="Lombard V."/>
            <person name="Morin E."/>
            <person name="Otillar R."/>
            <person name="Lindquist E.A."/>
            <person name="Sun H."/>
            <person name="LaButti K.M."/>
            <person name="Schmutz J."/>
            <person name="Jabbour D."/>
            <person name="Luo H."/>
            <person name="Baker S.E."/>
            <person name="Pisabarro A.G."/>
            <person name="Walton J.D."/>
            <person name="Blanchette R.A."/>
            <person name="Henrissat B."/>
            <person name="Martin F."/>
            <person name="Cullen D."/>
            <person name="Hibbett D.S."/>
            <person name="Grigoriev I.V."/>
        </authorList>
    </citation>
    <scope>NUCLEOTIDE SEQUENCE [LARGE SCALE GENOMIC DNA]</scope>
    <source>
        <strain evidence="16">CBS 339.88</strain>
    </source>
</reference>
<dbReference type="InterPro" id="IPR012734">
    <property type="entry name" value="DhaK_ATP"/>
</dbReference>
<evidence type="ECO:0000256" key="9">
    <source>
        <dbReference type="ARBA" id="ARBA00047974"/>
    </source>
</evidence>
<dbReference type="EMBL" id="KL142387">
    <property type="protein sequence ID" value="KDR72886.1"/>
    <property type="molecule type" value="Genomic_DNA"/>
</dbReference>
<comment type="catalytic activity">
    <reaction evidence="10">
        <text>dihydroxyacetone + ATP = dihydroxyacetone phosphate + ADP + H(+)</text>
        <dbReference type="Rhea" id="RHEA:15773"/>
        <dbReference type="ChEBI" id="CHEBI:15378"/>
        <dbReference type="ChEBI" id="CHEBI:16016"/>
        <dbReference type="ChEBI" id="CHEBI:30616"/>
        <dbReference type="ChEBI" id="CHEBI:57642"/>
        <dbReference type="ChEBI" id="CHEBI:456216"/>
        <dbReference type="EC" id="2.7.1.29"/>
    </reaction>
</comment>
<keyword evidence="8" id="KW-0067">ATP-binding</keyword>
<evidence type="ECO:0000256" key="11">
    <source>
        <dbReference type="PIRSR" id="PIRSR612734-1"/>
    </source>
</evidence>
<dbReference type="Proteomes" id="UP000027222">
    <property type="component" value="Unassembled WGS sequence"/>
</dbReference>
<dbReference type="HOGENOM" id="CLU_017054_6_0_1"/>
<evidence type="ECO:0000256" key="5">
    <source>
        <dbReference type="ARBA" id="ARBA00022741"/>
    </source>
</evidence>
<dbReference type="FunFam" id="3.40.50.10440:FF:000001">
    <property type="entry name" value="Dihydroxyacetone kinase, DhaK subunit"/>
    <property type="match status" value="1"/>
</dbReference>
<feature type="binding site" evidence="12">
    <location>
        <position position="110"/>
    </location>
    <ligand>
        <name>substrate</name>
    </ligand>
</feature>
<dbReference type="InterPro" id="IPR004006">
    <property type="entry name" value="DhaK_dom"/>
</dbReference>
<gene>
    <name evidence="15" type="ORF">GALMADRAFT_252217</name>
</gene>
<evidence type="ECO:0000256" key="4">
    <source>
        <dbReference type="ARBA" id="ARBA00022679"/>
    </source>
</evidence>
<comment type="pathway">
    <text evidence="2">Polyol metabolism; glycerol fermentation; glycerone phosphate from glycerol (oxidative route): step 2/2.</text>
</comment>
<evidence type="ECO:0000256" key="1">
    <source>
        <dbReference type="ARBA" id="ARBA00003264"/>
    </source>
</evidence>
<dbReference type="SUPFAM" id="SSF101473">
    <property type="entry name" value="DhaL-like"/>
    <property type="match status" value="1"/>
</dbReference>
<comment type="similarity">
    <text evidence="3">Belongs to the dihydroxyacetone kinase (DAK) family.</text>
</comment>
<dbReference type="SMART" id="SM01120">
    <property type="entry name" value="Dak2"/>
    <property type="match status" value="1"/>
</dbReference>
<accession>A0A067SPR3</accession>
<dbReference type="OrthoDB" id="1724672at2759"/>
<dbReference type="Pfam" id="PF02733">
    <property type="entry name" value="Dak1"/>
    <property type="match status" value="1"/>
</dbReference>
<evidence type="ECO:0000256" key="2">
    <source>
        <dbReference type="ARBA" id="ARBA00004778"/>
    </source>
</evidence>
<dbReference type="GO" id="GO:0050354">
    <property type="term" value="F:triokinase activity"/>
    <property type="evidence" value="ECO:0007669"/>
    <property type="project" value="UniProtKB-EC"/>
</dbReference>
<keyword evidence="5" id="KW-0547">Nucleotide-binding</keyword>
<dbReference type="GO" id="GO:0005524">
    <property type="term" value="F:ATP binding"/>
    <property type="evidence" value="ECO:0007669"/>
    <property type="project" value="UniProtKB-KW"/>
</dbReference>
<dbReference type="InterPro" id="IPR036117">
    <property type="entry name" value="DhaL_dom_sf"/>
</dbReference>
<sequence length="596" mass="62678">MADKHIFSGHSSLVLRSLTGLVNTQPNLAVIPSIKTVINADHDDTKVTLICGGGSGHEPGSTGFVGRGLLSASVCGDVFASPSARQVYGAIKAVPSKNGTLLVITNYTGDNLHFGLACQQARADGIQNVDILPVGDDVSVGRSKGALVGRRALAGTILVCKVIGAASEAGWSFEDVLKLGQGVTGAIASIACTLDHCHVPGRSEYAKIPEDTIEIGLGLHNEPGVWVVSPQPSSWDLIARMLKLILDMNNPERAFVPFDPSDSVVLLVNNMGGMSTLEMYAVVDETLLQLAQAGYKPIRVFCGSFMGSLNAPGFSLTLLNLSLVSKTVSSVEELVTFIDAPHASAAWPTSSMYSTPEALKNRTREERFINVPEEKTENVLIGGATLHVAPETLISVLKDGAQAVYESEPELTRWDTIVGDGDCGETCANGAKAVLNAVDHGLGADGEIVEVLRQLTKLIDETCGGTLGAVFSIFLAALTAEVRQRASGTSIPDLKFWGKAAAAAIETLKRSTAARIGHRTVMDALIPFVDALSTATTFEDAVRTCREGGEGTARLVAKLGRATYVTDTGNLPPDPGAMSLVFLTAGMQKGLEAVRQ</sequence>
<evidence type="ECO:0000256" key="3">
    <source>
        <dbReference type="ARBA" id="ARBA00008757"/>
    </source>
</evidence>